<organism evidence="2 3">
    <name type="scientific">Oikopleura dioica</name>
    <name type="common">Tunicate</name>
    <dbReference type="NCBI Taxonomy" id="34765"/>
    <lineage>
        <taxon>Eukaryota</taxon>
        <taxon>Metazoa</taxon>
        <taxon>Chordata</taxon>
        <taxon>Tunicata</taxon>
        <taxon>Appendicularia</taxon>
        <taxon>Copelata</taxon>
        <taxon>Oikopleuridae</taxon>
        <taxon>Oikopleura</taxon>
    </lineage>
</organism>
<dbReference type="EMBL" id="FN653055">
    <property type="protein sequence ID" value="CBY10360.1"/>
    <property type="molecule type" value="Genomic_DNA"/>
</dbReference>
<gene>
    <name evidence="2" type="ORF">GSOID_T00012381001</name>
</gene>
<dbReference type="Pfam" id="PF08293">
    <property type="entry name" value="MRP-S33"/>
    <property type="match status" value="1"/>
</dbReference>
<keyword evidence="3" id="KW-1185">Reference proteome</keyword>
<dbReference type="Proteomes" id="UP000001307">
    <property type="component" value="Unassembled WGS sequence"/>
</dbReference>
<reference evidence="2 3" key="1">
    <citation type="journal article" date="2010" name="Science">
        <title>Plasticity of animal genome architecture unmasked by rapid evolution of a pelagic tunicate.</title>
        <authorList>
            <person name="Denoeud F."/>
            <person name="Henriet S."/>
            <person name="Mungpakdee S."/>
            <person name="Aury J.M."/>
            <person name="Da Silva C."/>
            <person name="Brinkmann H."/>
            <person name="Mikhaleva J."/>
            <person name="Olsen L.C."/>
            <person name="Jubin C."/>
            <person name="Canestro C."/>
            <person name="Bouquet J.M."/>
            <person name="Danks G."/>
            <person name="Poulain J."/>
            <person name="Campsteijn C."/>
            <person name="Adamski M."/>
            <person name="Cross I."/>
            <person name="Yadetie F."/>
            <person name="Muffato M."/>
            <person name="Louis A."/>
            <person name="Butcher S."/>
            <person name="Tsagkogeorga G."/>
            <person name="Konrad A."/>
            <person name="Singh S."/>
            <person name="Jensen M.F."/>
            <person name="Cong E.H."/>
            <person name="Eikeseth-Otteraa H."/>
            <person name="Noel B."/>
            <person name="Anthouard V."/>
            <person name="Porcel B.M."/>
            <person name="Kachouri-Lafond R."/>
            <person name="Nishino A."/>
            <person name="Ugolini M."/>
            <person name="Chourrout P."/>
            <person name="Nishida H."/>
            <person name="Aasland R."/>
            <person name="Huzurbazar S."/>
            <person name="Westhof E."/>
            <person name="Delsuc F."/>
            <person name="Lehrach H."/>
            <person name="Reinhardt R."/>
            <person name="Weissenbach J."/>
            <person name="Roy S.W."/>
            <person name="Artiguenave F."/>
            <person name="Postlethwait J.H."/>
            <person name="Manak J.R."/>
            <person name="Thompson E.M."/>
            <person name="Jaillon O."/>
            <person name="Du Pasquier L."/>
            <person name="Boudinot P."/>
            <person name="Liberles D.A."/>
            <person name="Volff J.N."/>
            <person name="Philippe H."/>
            <person name="Lenhard B."/>
            <person name="Roest Crollius H."/>
            <person name="Wincker P."/>
            <person name="Chourrout D."/>
        </authorList>
    </citation>
    <scope>NUCLEOTIDE SEQUENCE [LARGE SCALE GENOMIC DNA]</scope>
</reference>
<evidence type="ECO:0000313" key="2">
    <source>
        <dbReference type="EMBL" id="CBY10360.1"/>
    </source>
</evidence>
<protein>
    <submittedName>
        <fullName evidence="2">Uncharacterized protein</fullName>
    </submittedName>
</protein>
<dbReference type="AlphaFoldDB" id="E4XIF9"/>
<name>E4XIF9_OIKDI</name>
<dbReference type="InParanoid" id="E4XIF9"/>
<evidence type="ECO:0000256" key="1">
    <source>
        <dbReference type="SAM" id="MobiDB-lite"/>
    </source>
</evidence>
<feature type="region of interest" description="Disordered" evidence="1">
    <location>
        <begin position="85"/>
        <end position="121"/>
    </location>
</feature>
<accession>E4XIF9</accession>
<sequence>MANRSQALYLRQLYRVRQKAQRRLPNELLETAGRIETHLAAQPKFTDETFCNHLNTPYIQQFHLLLREVREQGLIVDEHRDFQEEIEQQRQAKGKGNQFVSSSDPKRTKWPGEGTHWHRKD</sequence>
<dbReference type="InterPro" id="IPR013219">
    <property type="entry name" value="Ribosomal_mS33"/>
</dbReference>
<proteinExistence type="predicted"/>
<evidence type="ECO:0000313" key="3">
    <source>
        <dbReference type="Proteomes" id="UP000001307"/>
    </source>
</evidence>